<dbReference type="Proteomes" id="UP000027222">
    <property type="component" value="Unassembled WGS sequence"/>
</dbReference>
<feature type="compositionally biased region" description="Polar residues" evidence="1">
    <location>
        <begin position="114"/>
        <end position="135"/>
    </location>
</feature>
<dbReference type="EMBL" id="KL142369">
    <property type="protein sequence ID" value="KDR82560.1"/>
    <property type="molecule type" value="Genomic_DNA"/>
</dbReference>
<protein>
    <submittedName>
        <fullName evidence="2">Uncharacterized protein</fullName>
    </submittedName>
</protein>
<keyword evidence="3" id="KW-1185">Reference proteome</keyword>
<feature type="region of interest" description="Disordered" evidence="1">
    <location>
        <begin position="1"/>
        <end position="24"/>
    </location>
</feature>
<accession>A0A067TH74</accession>
<feature type="compositionally biased region" description="Basic residues" evidence="1">
    <location>
        <begin position="1"/>
        <end position="10"/>
    </location>
</feature>
<name>A0A067TH74_GALM3</name>
<feature type="region of interest" description="Disordered" evidence="1">
    <location>
        <begin position="429"/>
        <end position="448"/>
    </location>
</feature>
<feature type="region of interest" description="Disordered" evidence="1">
    <location>
        <begin position="363"/>
        <end position="398"/>
    </location>
</feature>
<dbReference type="OrthoDB" id="3266087at2759"/>
<reference evidence="3" key="1">
    <citation type="journal article" date="2014" name="Proc. Natl. Acad. Sci. U.S.A.">
        <title>Extensive sampling of basidiomycete genomes demonstrates inadequacy of the white-rot/brown-rot paradigm for wood decay fungi.</title>
        <authorList>
            <person name="Riley R."/>
            <person name="Salamov A.A."/>
            <person name="Brown D.W."/>
            <person name="Nagy L.G."/>
            <person name="Floudas D."/>
            <person name="Held B.W."/>
            <person name="Levasseur A."/>
            <person name="Lombard V."/>
            <person name="Morin E."/>
            <person name="Otillar R."/>
            <person name="Lindquist E.A."/>
            <person name="Sun H."/>
            <person name="LaButti K.M."/>
            <person name="Schmutz J."/>
            <person name="Jabbour D."/>
            <person name="Luo H."/>
            <person name="Baker S.E."/>
            <person name="Pisabarro A.G."/>
            <person name="Walton J.D."/>
            <person name="Blanchette R.A."/>
            <person name="Henrissat B."/>
            <person name="Martin F."/>
            <person name="Cullen D."/>
            <person name="Hibbett D.S."/>
            <person name="Grigoriev I.V."/>
        </authorList>
    </citation>
    <scope>NUCLEOTIDE SEQUENCE [LARGE SCALE GENOMIC DNA]</scope>
    <source>
        <strain evidence="3">CBS 339.88</strain>
    </source>
</reference>
<feature type="compositionally biased region" description="Basic and acidic residues" evidence="1">
    <location>
        <begin position="45"/>
        <end position="55"/>
    </location>
</feature>
<feature type="compositionally biased region" description="Low complexity" evidence="1">
    <location>
        <begin position="176"/>
        <end position="191"/>
    </location>
</feature>
<feature type="compositionally biased region" description="Basic and acidic residues" evidence="1">
    <location>
        <begin position="77"/>
        <end position="93"/>
    </location>
</feature>
<feature type="compositionally biased region" description="Low complexity" evidence="1">
    <location>
        <begin position="372"/>
        <end position="394"/>
    </location>
</feature>
<sequence length="532" mass="59474">MLSRWRRRNSFPRQPDSPSVSPFLERKIHPDLNSLAEELASSQGHGRDSDDRASEMDVPESLELGPAGFVGLRPSVRSRDSQKEAYREDKDNMGLRTSQNTAERNHIEAYTNPLYQQQKEVPQESTVPGSPSYFTRSRIPDQSVDYSTKTSSIMRWSTFGNHPHRQSSEAGIRVRSASNSTTQSSPSQSQSLVTCPSGFPPDSDQPPTPVSQKRPFYTSTPHSRSTSSNSGRDTPSAHTFGMPTPPRPESKHEDSYFTFKENPPPLPPLDHPAFRNVPNMVGLSSNIQDVRQFSDVDENGKFTRHAHSLPSLKMTRSRSSTRTRSTTGPGKKETRPRSKSSTGTGNSNAQKVHLLSEAAVNKIQRAHSRNQSKSSIASSRRSSAEYSAKEASSIGDGHERVHDGCWEVQVSKEMVRLALGVEEVQRERVETKMRRQSSTQERASSLGRARGKNVGSHVLLSVTQSPPHRRYLPFPFHLSCFFHVFLLAVEWRGIATGLSVFSARCVRRPSRLSGLNPFIHTYQTTTHRYPLT</sequence>
<evidence type="ECO:0000313" key="3">
    <source>
        <dbReference type="Proteomes" id="UP000027222"/>
    </source>
</evidence>
<feature type="compositionally biased region" description="Polar residues" evidence="1">
    <location>
        <begin position="144"/>
        <end position="160"/>
    </location>
</feature>
<gene>
    <name evidence="2" type="ORF">GALMADRAFT_830941</name>
</gene>
<organism evidence="2 3">
    <name type="scientific">Galerina marginata (strain CBS 339.88)</name>
    <dbReference type="NCBI Taxonomy" id="685588"/>
    <lineage>
        <taxon>Eukaryota</taxon>
        <taxon>Fungi</taxon>
        <taxon>Dikarya</taxon>
        <taxon>Basidiomycota</taxon>
        <taxon>Agaricomycotina</taxon>
        <taxon>Agaricomycetes</taxon>
        <taxon>Agaricomycetidae</taxon>
        <taxon>Agaricales</taxon>
        <taxon>Agaricineae</taxon>
        <taxon>Strophariaceae</taxon>
        <taxon>Galerina</taxon>
    </lineage>
</organism>
<evidence type="ECO:0000313" key="2">
    <source>
        <dbReference type="EMBL" id="KDR82560.1"/>
    </source>
</evidence>
<feature type="region of interest" description="Disordered" evidence="1">
    <location>
        <begin position="114"/>
        <end position="269"/>
    </location>
</feature>
<feature type="compositionally biased region" description="Polar residues" evidence="1">
    <location>
        <begin position="339"/>
        <end position="350"/>
    </location>
</feature>
<dbReference type="HOGENOM" id="CLU_511948_0_0_1"/>
<feature type="region of interest" description="Disordered" evidence="1">
    <location>
        <begin position="36"/>
        <end position="102"/>
    </location>
</feature>
<evidence type="ECO:0000256" key="1">
    <source>
        <dbReference type="SAM" id="MobiDB-lite"/>
    </source>
</evidence>
<proteinExistence type="predicted"/>
<feature type="region of interest" description="Disordered" evidence="1">
    <location>
        <begin position="301"/>
        <end position="351"/>
    </location>
</feature>
<feature type="compositionally biased region" description="Low complexity" evidence="1">
    <location>
        <begin position="218"/>
        <end position="230"/>
    </location>
</feature>
<dbReference type="AlphaFoldDB" id="A0A067TH74"/>